<dbReference type="InterPro" id="IPR054094">
    <property type="entry name" value="Androglobin_IV"/>
</dbReference>
<dbReference type="InterPro" id="IPR054093">
    <property type="entry name" value="Androglobin_II"/>
</dbReference>
<dbReference type="InterPro" id="IPR001300">
    <property type="entry name" value="Peptidase_C2_calpain_cat"/>
</dbReference>
<feature type="compositionally biased region" description="Basic and acidic residues" evidence="5">
    <location>
        <begin position="347"/>
        <end position="376"/>
    </location>
</feature>
<feature type="region of interest" description="Disordered" evidence="5">
    <location>
        <begin position="1666"/>
        <end position="1688"/>
    </location>
</feature>
<dbReference type="SUPFAM" id="SSF54001">
    <property type="entry name" value="Cysteine proteinases"/>
    <property type="match status" value="1"/>
</dbReference>
<organism evidence="8 9">
    <name type="scientific">Mesocricetus auratus</name>
    <name type="common">Golden hamster</name>
    <dbReference type="NCBI Taxonomy" id="10036"/>
    <lineage>
        <taxon>Eukaryota</taxon>
        <taxon>Metazoa</taxon>
        <taxon>Chordata</taxon>
        <taxon>Craniata</taxon>
        <taxon>Vertebrata</taxon>
        <taxon>Euteleostomi</taxon>
        <taxon>Mammalia</taxon>
        <taxon>Eutheria</taxon>
        <taxon>Euarchontoglires</taxon>
        <taxon>Glires</taxon>
        <taxon>Rodentia</taxon>
        <taxon>Myomorpha</taxon>
        <taxon>Muroidea</taxon>
        <taxon>Cricetidae</taxon>
        <taxon>Cricetinae</taxon>
        <taxon>Mesocricetus</taxon>
    </lineage>
</organism>
<evidence type="ECO:0000256" key="2">
    <source>
        <dbReference type="ARBA" id="ARBA00022723"/>
    </source>
</evidence>
<dbReference type="Proteomes" id="UP000886700">
    <property type="component" value="Unplaced"/>
</dbReference>
<dbReference type="InterPro" id="IPR053033">
    <property type="entry name" value="Androglobin-like"/>
</dbReference>
<dbReference type="RefSeq" id="XP_040584052.1">
    <property type="nucleotide sequence ID" value="XM_040728118.1"/>
</dbReference>
<dbReference type="PANTHER" id="PTHR46298:SF1">
    <property type="entry name" value="ANDROGLOBIN"/>
    <property type="match status" value="1"/>
</dbReference>
<dbReference type="Gene3D" id="1.10.490.10">
    <property type="entry name" value="Globins"/>
    <property type="match status" value="1"/>
</dbReference>
<feature type="region of interest" description="Disordered" evidence="5">
    <location>
        <begin position="1"/>
        <end position="42"/>
    </location>
</feature>
<evidence type="ECO:0000313" key="8">
    <source>
        <dbReference type="Proteomes" id="UP000886700"/>
    </source>
</evidence>
<feature type="compositionally biased region" description="Polar residues" evidence="5">
    <location>
        <begin position="1443"/>
        <end position="1453"/>
    </location>
</feature>
<keyword evidence="1" id="KW-0349">Heme</keyword>
<accession>A0ABM2W142</accession>
<evidence type="ECO:0000256" key="1">
    <source>
        <dbReference type="ARBA" id="ARBA00022617"/>
    </source>
</evidence>
<feature type="compositionally biased region" description="Basic residues" evidence="5">
    <location>
        <begin position="1"/>
        <end position="11"/>
    </location>
</feature>
<dbReference type="GeneID" id="106023197"/>
<evidence type="ECO:0000256" key="3">
    <source>
        <dbReference type="ARBA" id="ARBA00023004"/>
    </source>
</evidence>
<dbReference type="PROSITE" id="PS50096">
    <property type="entry name" value="IQ"/>
    <property type="match status" value="1"/>
</dbReference>
<feature type="domain" description="Globin" evidence="7">
    <location>
        <begin position="756"/>
        <end position="961"/>
    </location>
</feature>
<feature type="region of interest" description="Disordered" evidence="5">
    <location>
        <begin position="1316"/>
        <end position="1370"/>
    </location>
</feature>
<dbReference type="PANTHER" id="PTHR46298">
    <property type="entry name" value="ANDROGLOBIN"/>
    <property type="match status" value="1"/>
</dbReference>
<dbReference type="InterPro" id="IPR057249">
    <property type="entry name" value="Globin_CP_ADGB"/>
</dbReference>
<reference evidence="9" key="1">
    <citation type="submission" date="2025-08" db="UniProtKB">
        <authorList>
            <consortium name="RefSeq"/>
        </authorList>
    </citation>
    <scope>IDENTIFICATION</scope>
    <source>
        <tissue evidence="9">Liver</tissue>
    </source>
</reference>
<dbReference type="CDD" id="cd22307">
    <property type="entry name" value="Adgb_C_mid-like"/>
    <property type="match status" value="1"/>
</dbReference>
<keyword evidence="2" id="KW-0479">Metal-binding</keyword>
<feature type="compositionally biased region" description="Basic and acidic residues" evidence="5">
    <location>
        <begin position="1666"/>
        <end position="1675"/>
    </location>
</feature>
<sequence length="1688" mass="192687">MASKQAKRKEVHRINSAHGSDKSKDNVPPGSGEQKKGKFPIWPEWSEADINAEKWDAGKGVKEKDKTGKSPIFHFFEDPEGKIELPPSLKVFSWKRPQDFIFSRTPVVVKNEMTFDLFSPNEHLLCSELMRWIISEIYAVWKIFNGGILNNYNKGNSGELPMLLWKPWEHIYSLCKAVKGHMPLFNSYGKYVVKLYWMGCWRKITIDDFFPFDEDNNLLLPATTYEFELWPMLLSKAIIKLANVDIHIAQRRELGEFTVIHALTGWLPEVIPLHSGYVDRVWELLKEILPEFKLVEDHSSESKLTVIDNKLKEPGKEIKDSKEVKNGKEVKDGKDFKPEISVTTLKAPEKSDRPAKEKADAKDLGKKKKDGEKEKERFKFSIHGSRPSSDVQYSMQSLSECSSAIQSPHMVVYATFTPLYLFENKIFTLEKMANSAEKLREYGLSHICSHPVLVTRSRSCPLVAPPKPPPLPPWKLIRQKKETVITDEAPDAVPKKPEQFLEISSPFLNYRMTPFTIPTETRFVQSVVKKGTPLGSSLPPLVENELNANTSQGEMNMVTGNQSQGNIASQTLSGKDEQAELLLGDLHAPEAIGLERDLISLTTGTQDKSQEDLATINEGVSKEIWLDFEDFCVCFHHIYIFHKPSSYCLNFQKSEFKFSEERVPYYLFVDSLKPIELLVCFSALVRWGESGALTKDSPHVEPGLLTAEAITWKSLKPLSAVLRIHTYATKAVMVRLPVGRHMLLFSAYSPVGHAIHVCSMVTFVIGDEDVVLPNFEPESYRFTEQSLIIMKAVGNVIASFKDKAKLSTALRDLQAAHYPIPLYNKELTAQHFRVFHISLWRLMKKSQVAKPPLNFKFAFRAMVLDTDILDSLVEDVSLAEWVDFKYCMPINEKEYTPEEIAAAVKLQSMWKGTYVRLLMKARMPDTKENASAADTLQKIWTVLEMNMEQHALSLLRLMFRSKCKSMESYPCYQDEETKMAFADYMVNYPDQPPNSWFIIFRETFLVPQDMILLPKVYTTLPICMLHVVNNDTMEQMPKVFQKVVPYLYPKNKKGYTFVAEAYTGDAYVSSARWKLRLIGSYNPLPFLSRDTPCSTFTMKEIRDYYIPNDKKILFRYSIKVTVAQCITIQVRTSKPDAFIKLQVLESEETMVSTTGKGQAIIPAFYFLGSERALSSQSSKQILLSHTSPKKEQEVITKKKTGQASQKSFKSRPGSVAVDAGLPLLEEEVLNVTTVEENSSTPQQCYKYIIQCMVMFNSWPLTETQLTFVQALKDLEKMDVKALRRQRQVDLAPRTPAVLEESQEDTEKHEELITVGSPDSHAVSEGQKSVGVSKTTRKGKEKAGEKEKLAKEKQAPRFEPQPIPTVHSQQEDPNKPYWVLRLVSEHSDSDYVDVKKDTDRSDEIRAMKQAWEATEPGRAIKASQARLKYLNQFVKKPSDVPVQETLSATQSQTKTSDEEDSIRSPETRGTVEVAGSAGKEADTKELTPATVGTLLWKKWKLSKSIKELAKSSSNESKMPAAGKQERELSVPKETFVVPRSRSQTILEMSPRLIRKALEFVDFSHYVRKTHDEPMLLTEELNKQQAMQKAEEVHQFRQYRSRILSIRDIDQEERFKLKDEVLDTYREMRDSVDEARQKILDVREEYRNKLLEAERLRLEALAAQEAAMKVETEKKSPVSDSQKKKKGKKK</sequence>
<feature type="compositionally biased region" description="Basic and acidic residues" evidence="5">
    <location>
        <begin position="1340"/>
        <end position="1355"/>
    </location>
</feature>
<name>A0ABM2W142_MESAU</name>
<dbReference type="InterPro" id="IPR054095">
    <property type="entry name" value="Androglobin_V"/>
</dbReference>
<evidence type="ECO:0000256" key="4">
    <source>
        <dbReference type="PROSITE-ProRule" id="PRU00239"/>
    </source>
</evidence>
<feature type="domain" description="Calpain catalytic" evidence="6">
    <location>
        <begin position="92"/>
        <end position="348"/>
    </location>
</feature>
<dbReference type="Pfam" id="PF22068">
    <property type="entry name" value="Androglobin_II"/>
    <property type="match status" value="1"/>
</dbReference>
<dbReference type="Pfam" id="PF22069">
    <property type="entry name" value="Androglobin_IV"/>
    <property type="match status" value="1"/>
</dbReference>
<feature type="region of interest" description="Disordered" evidence="5">
    <location>
        <begin position="1440"/>
        <end position="1479"/>
    </location>
</feature>
<dbReference type="Pfam" id="PF00648">
    <property type="entry name" value="Peptidase_C2"/>
    <property type="match status" value="1"/>
</dbReference>
<dbReference type="InterPro" id="IPR038765">
    <property type="entry name" value="Papain-like_cys_pep_sf"/>
</dbReference>
<evidence type="ECO:0000313" key="9">
    <source>
        <dbReference type="RefSeq" id="XP_040584052.1"/>
    </source>
</evidence>
<keyword evidence="8" id="KW-1185">Reference proteome</keyword>
<feature type="region of interest" description="Disordered" evidence="5">
    <location>
        <begin position="341"/>
        <end position="376"/>
    </location>
</feature>
<evidence type="ECO:0000256" key="5">
    <source>
        <dbReference type="SAM" id="MobiDB-lite"/>
    </source>
</evidence>
<keyword evidence="3" id="KW-0408">Iron</keyword>
<proteinExistence type="predicted"/>
<evidence type="ECO:0000259" key="6">
    <source>
        <dbReference type="PROSITE" id="PS50203"/>
    </source>
</evidence>
<evidence type="ECO:0000259" key="7">
    <source>
        <dbReference type="PROSITE" id="PS52042"/>
    </source>
</evidence>
<gene>
    <name evidence="9" type="primary">Adgb</name>
</gene>
<dbReference type="PROSITE" id="PS50203">
    <property type="entry name" value="CALPAIN_CAT"/>
    <property type="match status" value="1"/>
</dbReference>
<protein>
    <submittedName>
        <fullName evidence="9">Androglobin isoform X1</fullName>
    </submittedName>
</protein>
<dbReference type="PROSITE" id="PS52042">
    <property type="entry name" value="GLOBIN_CP_ADGB"/>
    <property type="match status" value="1"/>
</dbReference>
<dbReference type="Pfam" id="PF22070">
    <property type="entry name" value="Androglobin_V"/>
    <property type="match status" value="2"/>
</dbReference>
<dbReference type="InterPro" id="IPR012292">
    <property type="entry name" value="Globin/Proto"/>
</dbReference>
<comment type="caution">
    <text evidence="4">Lacks conserved residue(s) required for the propagation of feature annotation.</text>
</comment>